<name>A0A9X1VRL7_9FLAO</name>
<dbReference type="Pfam" id="PF22105">
    <property type="entry name" value="DUF6943"/>
    <property type="match status" value="1"/>
</dbReference>
<evidence type="ECO:0000313" key="2">
    <source>
        <dbReference type="Proteomes" id="UP001139369"/>
    </source>
</evidence>
<dbReference type="EMBL" id="JAKQYM010000002">
    <property type="protein sequence ID" value="MCI2228256.1"/>
    <property type="molecule type" value="Genomic_DNA"/>
</dbReference>
<evidence type="ECO:0000313" key="1">
    <source>
        <dbReference type="EMBL" id="MCI2228256.1"/>
    </source>
</evidence>
<reference evidence="1" key="1">
    <citation type="submission" date="2022-02" db="EMBL/GenBank/DDBJ databases">
        <title>Polaribacter sp. MSW13, isolated from seawater.</title>
        <authorList>
            <person name="Kristyanto S."/>
            <person name="Jung J."/>
            <person name="Jeon C.O."/>
        </authorList>
    </citation>
    <scope>NUCLEOTIDE SEQUENCE</scope>
    <source>
        <strain evidence="1">MSW13</strain>
    </source>
</reference>
<gene>
    <name evidence="1" type="ORF">MC378_03685</name>
</gene>
<dbReference type="Proteomes" id="UP001139369">
    <property type="component" value="Unassembled WGS sequence"/>
</dbReference>
<accession>A0A9X1VRL7</accession>
<proteinExistence type="predicted"/>
<dbReference type="AlphaFoldDB" id="A0A9X1VRL7"/>
<keyword evidence="2" id="KW-1185">Reference proteome</keyword>
<organism evidence="1 2">
    <name type="scientific">Polaribacter marinus</name>
    <dbReference type="NCBI Taxonomy" id="2916838"/>
    <lineage>
        <taxon>Bacteria</taxon>
        <taxon>Pseudomonadati</taxon>
        <taxon>Bacteroidota</taxon>
        <taxon>Flavobacteriia</taxon>
        <taxon>Flavobacteriales</taxon>
        <taxon>Flavobacteriaceae</taxon>
    </lineage>
</organism>
<dbReference type="InterPro" id="IPR054223">
    <property type="entry name" value="DUF6943"/>
</dbReference>
<sequence length="82" mass="9422">MMLQIGGFYAYYLKGSVIPFISINDCKKTLIKGFESSENSEFNKHIKAVTLISKNEKELQNVIEKMALLKKSYIKNIFKKAN</sequence>
<comment type="caution">
    <text evidence="1">The sequence shown here is derived from an EMBL/GenBank/DDBJ whole genome shotgun (WGS) entry which is preliminary data.</text>
</comment>
<protein>
    <submittedName>
        <fullName evidence="1">Uncharacterized protein</fullName>
    </submittedName>
</protein>